<feature type="transmembrane region" description="Helical" evidence="7">
    <location>
        <begin position="160"/>
        <end position="182"/>
    </location>
</feature>
<feature type="transmembrane region" description="Helical" evidence="7">
    <location>
        <begin position="135"/>
        <end position="153"/>
    </location>
</feature>
<evidence type="ECO:0000313" key="9">
    <source>
        <dbReference type="Proteomes" id="UP000800096"/>
    </source>
</evidence>
<keyword evidence="4 7" id="KW-1133">Transmembrane helix</keyword>
<organism evidence="8 9">
    <name type="scientific">Ampelomyces quisqualis</name>
    <name type="common">Powdery mildew agent</name>
    <dbReference type="NCBI Taxonomy" id="50730"/>
    <lineage>
        <taxon>Eukaryota</taxon>
        <taxon>Fungi</taxon>
        <taxon>Dikarya</taxon>
        <taxon>Ascomycota</taxon>
        <taxon>Pezizomycotina</taxon>
        <taxon>Dothideomycetes</taxon>
        <taxon>Pleosporomycetidae</taxon>
        <taxon>Pleosporales</taxon>
        <taxon>Pleosporineae</taxon>
        <taxon>Phaeosphaeriaceae</taxon>
        <taxon>Ampelomyces</taxon>
    </lineage>
</organism>
<dbReference type="OrthoDB" id="440424at2759"/>
<proteinExistence type="inferred from homology"/>
<protein>
    <submittedName>
        <fullName evidence="8">Uncharacterized protein</fullName>
    </submittedName>
</protein>
<feature type="transmembrane region" description="Helical" evidence="7">
    <location>
        <begin position="102"/>
        <end position="123"/>
    </location>
</feature>
<feature type="compositionally biased region" description="Basic and acidic residues" evidence="6">
    <location>
        <begin position="1"/>
        <end position="29"/>
    </location>
</feature>
<comment type="similarity">
    <text evidence="2">Belongs to the IFI6/IFI27 family.</text>
</comment>
<feature type="region of interest" description="Disordered" evidence="6">
    <location>
        <begin position="202"/>
        <end position="228"/>
    </location>
</feature>
<feature type="compositionally biased region" description="Gly residues" evidence="6">
    <location>
        <begin position="202"/>
        <end position="218"/>
    </location>
</feature>
<evidence type="ECO:0000256" key="3">
    <source>
        <dbReference type="ARBA" id="ARBA00022692"/>
    </source>
</evidence>
<dbReference type="PANTHER" id="PTHR16932">
    <property type="entry name" value="INTERFERON ALPHA-INDUCIBLE PROTEIN 27"/>
    <property type="match status" value="1"/>
</dbReference>
<dbReference type="Proteomes" id="UP000800096">
    <property type="component" value="Unassembled WGS sequence"/>
</dbReference>
<dbReference type="Gene3D" id="6.10.110.10">
    <property type="match status" value="1"/>
</dbReference>
<evidence type="ECO:0000256" key="5">
    <source>
        <dbReference type="ARBA" id="ARBA00023136"/>
    </source>
</evidence>
<evidence type="ECO:0000256" key="1">
    <source>
        <dbReference type="ARBA" id="ARBA00004141"/>
    </source>
</evidence>
<dbReference type="EMBL" id="ML979132">
    <property type="protein sequence ID" value="KAF1920786.1"/>
    <property type="molecule type" value="Genomic_DNA"/>
</dbReference>
<feature type="region of interest" description="Disordered" evidence="6">
    <location>
        <begin position="1"/>
        <end position="44"/>
    </location>
</feature>
<dbReference type="InterPro" id="IPR038213">
    <property type="entry name" value="IFI6/IFI27-like_sf"/>
</dbReference>
<evidence type="ECO:0000256" key="2">
    <source>
        <dbReference type="ARBA" id="ARBA00007262"/>
    </source>
</evidence>
<dbReference type="Pfam" id="PF06140">
    <property type="entry name" value="Ifi-6-16"/>
    <property type="match status" value="1"/>
</dbReference>
<dbReference type="InterPro" id="IPR009311">
    <property type="entry name" value="IFI6/IFI27-like"/>
</dbReference>
<reference evidence="8" key="1">
    <citation type="journal article" date="2020" name="Stud. Mycol.">
        <title>101 Dothideomycetes genomes: a test case for predicting lifestyles and emergence of pathogens.</title>
        <authorList>
            <person name="Haridas S."/>
            <person name="Albert R."/>
            <person name="Binder M."/>
            <person name="Bloem J."/>
            <person name="Labutti K."/>
            <person name="Salamov A."/>
            <person name="Andreopoulos B."/>
            <person name="Baker S."/>
            <person name="Barry K."/>
            <person name="Bills G."/>
            <person name="Bluhm B."/>
            <person name="Cannon C."/>
            <person name="Castanera R."/>
            <person name="Culley D."/>
            <person name="Daum C."/>
            <person name="Ezra D."/>
            <person name="Gonzalez J."/>
            <person name="Henrissat B."/>
            <person name="Kuo A."/>
            <person name="Liang C."/>
            <person name="Lipzen A."/>
            <person name="Lutzoni F."/>
            <person name="Magnuson J."/>
            <person name="Mondo S."/>
            <person name="Nolan M."/>
            <person name="Ohm R."/>
            <person name="Pangilinan J."/>
            <person name="Park H.-J."/>
            <person name="Ramirez L."/>
            <person name="Alfaro M."/>
            <person name="Sun H."/>
            <person name="Tritt A."/>
            <person name="Yoshinaga Y."/>
            <person name="Zwiers L.-H."/>
            <person name="Turgeon B."/>
            <person name="Goodwin S."/>
            <person name="Spatafora J."/>
            <person name="Crous P."/>
            <person name="Grigoriev I."/>
        </authorList>
    </citation>
    <scope>NUCLEOTIDE SEQUENCE</scope>
    <source>
        <strain evidence="8">HMLAC05119</strain>
    </source>
</reference>
<dbReference type="PANTHER" id="PTHR16932:SF18">
    <property type="entry name" value="INTERFERON, ALPHA-INDUCIBLE PROTEIN 27-LIKE 2"/>
    <property type="match status" value="1"/>
</dbReference>
<comment type="subcellular location">
    <subcellularLocation>
        <location evidence="1">Membrane</location>
        <topology evidence="1">Multi-pass membrane protein</topology>
    </subcellularLocation>
</comment>
<name>A0A6A5R1W9_AMPQU</name>
<sequence>MGNLFSKDEADDTKRSSNEDDSTSDRNEPSSDIPHSHVARAHSGSGNPFKAALGSFNNKTQLVRLRARDAVRDAVSKMKELGFIGIAKRAGRWMNEHPWETAAIVVLVVFMVSTPAILAAMGFTTAGIAAGSTAAAIQSGIGSVVAGSAFAICQSAMMGGYGAVIFVLPLLPAAALFSYSLVWKWWNRGGATGVRSGSVGYGDGGGGGPGSGGNGSDGHGGEDEGSGSANAVITDETAVVRLNSDPKVAVQEFATDLVQVVQLGTIFLAANAVYRYRRWRQS</sequence>
<gene>
    <name evidence="8" type="ORF">BDU57DRAFT_525784</name>
</gene>
<dbReference type="AlphaFoldDB" id="A0A6A5R1W9"/>
<evidence type="ECO:0000313" key="8">
    <source>
        <dbReference type="EMBL" id="KAF1920786.1"/>
    </source>
</evidence>
<accession>A0A6A5R1W9</accession>
<evidence type="ECO:0000256" key="7">
    <source>
        <dbReference type="SAM" id="Phobius"/>
    </source>
</evidence>
<keyword evidence="9" id="KW-1185">Reference proteome</keyword>
<evidence type="ECO:0000256" key="4">
    <source>
        <dbReference type="ARBA" id="ARBA00022989"/>
    </source>
</evidence>
<evidence type="ECO:0000256" key="6">
    <source>
        <dbReference type="SAM" id="MobiDB-lite"/>
    </source>
</evidence>
<keyword evidence="3 7" id="KW-0812">Transmembrane</keyword>
<feature type="transmembrane region" description="Helical" evidence="7">
    <location>
        <begin position="257"/>
        <end position="274"/>
    </location>
</feature>
<dbReference type="GO" id="GO:0016020">
    <property type="term" value="C:membrane"/>
    <property type="evidence" value="ECO:0007669"/>
    <property type="project" value="UniProtKB-SubCell"/>
</dbReference>
<keyword evidence="5 7" id="KW-0472">Membrane</keyword>